<keyword evidence="2" id="KW-0560">Oxidoreductase</keyword>
<dbReference type="Gene3D" id="3.40.605.10">
    <property type="entry name" value="Aldehyde Dehydrogenase, Chain A, domain 1"/>
    <property type="match status" value="1"/>
</dbReference>
<dbReference type="InterPro" id="IPR016162">
    <property type="entry name" value="Ald_DH_N"/>
</dbReference>
<protein>
    <submittedName>
        <fullName evidence="4">Aldehyde dehydrogenase family protein</fullName>
    </submittedName>
</protein>
<sequence>MYAVTNPATGETVREYQSATDDEIEFALETLHNGYKADRQSTPSERAGALLKAAELLRDKSAELAGVITREMGKRNSDAVNEVEIVAQIFEYYGSKGPDMLQEQPIEDSDQDDVVQYRPTGVILGVMPWNYPMYQLARLIAPNLVLGNTLLIKPASSTPESAYALADVLAEAGLGSDVVQILLIDAGHIGGVVRDPRISGVSLTGSEAAGASVASIAGEQLKKVVLELGGSDPLIVLDEENIEDIADLAVRTRMENMGQACNSPKRFIVMEEAYAPFVAAAKRILETDYEPGDPQDPATTLAPLSSASAVEAISEHVDRAVAQGATLVTGGKRLDRPGNYYAPTLLTDVAPSSDAYHEELFGPVVVVHSVNSDEEAIEVANDSPYGLGGAVFGGDPERAEAVGEGLEVGMVSINMPGGTAAELPFGGVKRSGNGRELGRLGITEFANQRLFRR</sequence>
<dbReference type="SUPFAM" id="SSF53720">
    <property type="entry name" value="ALDH-like"/>
    <property type="match status" value="1"/>
</dbReference>
<dbReference type="GO" id="GO:0004777">
    <property type="term" value="F:succinate-semialdehyde dehydrogenase (NAD+) activity"/>
    <property type="evidence" value="ECO:0007669"/>
    <property type="project" value="TreeGrafter"/>
</dbReference>
<gene>
    <name evidence="4" type="ORF">GMA10_11395</name>
</gene>
<dbReference type="InterPro" id="IPR015590">
    <property type="entry name" value="Aldehyde_DH_dom"/>
</dbReference>
<proteinExistence type="inferred from homology"/>
<dbReference type="Gene3D" id="3.40.309.10">
    <property type="entry name" value="Aldehyde Dehydrogenase, Chain A, domain 2"/>
    <property type="match status" value="1"/>
</dbReference>
<dbReference type="InterPro" id="IPR047110">
    <property type="entry name" value="GABD/Sad-like"/>
</dbReference>
<dbReference type="Pfam" id="PF00171">
    <property type="entry name" value="Aldedh"/>
    <property type="match status" value="1"/>
</dbReference>
<dbReference type="EMBL" id="WOGT01000009">
    <property type="protein sequence ID" value="MUN55807.1"/>
    <property type="molecule type" value="Genomic_DNA"/>
</dbReference>
<dbReference type="AlphaFoldDB" id="A0A7K1LKT6"/>
<dbReference type="RefSeq" id="WP_129315583.1">
    <property type="nucleotide sequence ID" value="NZ_NOIQ01000009.1"/>
</dbReference>
<dbReference type="InterPro" id="IPR016163">
    <property type="entry name" value="Ald_DH_C"/>
</dbReference>
<dbReference type="Proteomes" id="UP000462152">
    <property type="component" value="Unassembled WGS sequence"/>
</dbReference>
<reference evidence="4 5" key="1">
    <citation type="submission" date="2019-12" db="EMBL/GenBank/DDBJ databases">
        <authorList>
            <person name="Li J."/>
            <person name="Shi Y."/>
            <person name="Xu G."/>
            <person name="Xiao D."/>
            <person name="Ran X."/>
        </authorList>
    </citation>
    <scope>NUCLEOTIDE SEQUENCE [LARGE SCALE GENOMIC DNA]</scope>
    <source>
        <strain evidence="4 5">JCM 15915</strain>
    </source>
</reference>
<dbReference type="FunFam" id="3.40.309.10:FF:000009">
    <property type="entry name" value="Aldehyde dehydrogenase A"/>
    <property type="match status" value="1"/>
</dbReference>
<dbReference type="PANTHER" id="PTHR43217:SF2">
    <property type="entry name" value="SUCCINATE-SEMIALDEHYDE DEHYDROGENASE [NADP(+)]"/>
    <property type="match status" value="1"/>
</dbReference>
<organism evidence="4 5">
    <name type="scientific">Rothia koreensis</name>
    <dbReference type="NCBI Taxonomy" id="592378"/>
    <lineage>
        <taxon>Bacteria</taxon>
        <taxon>Bacillati</taxon>
        <taxon>Actinomycetota</taxon>
        <taxon>Actinomycetes</taxon>
        <taxon>Micrococcales</taxon>
        <taxon>Micrococcaceae</taxon>
        <taxon>Rothia</taxon>
    </lineage>
</organism>
<dbReference type="InterPro" id="IPR016161">
    <property type="entry name" value="Ald_DH/histidinol_DH"/>
</dbReference>
<comment type="caution">
    <text evidence="4">The sequence shown here is derived from an EMBL/GenBank/DDBJ whole genome shotgun (WGS) entry which is preliminary data.</text>
</comment>
<comment type="similarity">
    <text evidence="1">Belongs to the aldehyde dehydrogenase family.</text>
</comment>
<name>A0A7K1LKT6_9MICC</name>
<evidence type="ECO:0000256" key="2">
    <source>
        <dbReference type="ARBA" id="ARBA00023002"/>
    </source>
</evidence>
<feature type="domain" description="Aldehyde dehydrogenase" evidence="3">
    <location>
        <begin position="2"/>
        <end position="448"/>
    </location>
</feature>
<evidence type="ECO:0000259" key="3">
    <source>
        <dbReference type="Pfam" id="PF00171"/>
    </source>
</evidence>
<evidence type="ECO:0000313" key="4">
    <source>
        <dbReference type="EMBL" id="MUN55807.1"/>
    </source>
</evidence>
<keyword evidence="5" id="KW-1185">Reference proteome</keyword>
<evidence type="ECO:0000256" key="1">
    <source>
        <dbReference type="ARBA" id="ARBA00009986"/>
    </source>
</evidence>
<dbReference type="PANTHER" id="PTHR43217">
    <property type="entry name" value="SUCCINATE SEMIALDEHYDE DEHYDROGENASE [NAD(P)+] SAD"/>
    <property type="match status" value="1"/>
</dbReference>
<dbReference type="OrthoDB" id="6882680at2"/>
<evidence type="ECO:0000313" key="5">
    <source>
        <dbReference type="Proteomes" id="UP000462152"/>
    </source>
</evidence>
<accession>A0A7K1LKT6</accession>